<accession>M5G4S4</accession>
<dbReference type="PANTHER" id="PTHR11530">
    <property type="entry name" value="D-AMINO ACID OXIDASE"/>
    <property type="match status" value="1"/>
</dbReference>
<dbReference type="InterPro" id="IPR023209">
    <property type="entry name" value="DAO"/>
</dbReference>
<gene>
    <name evidence="8" type="ORF">DACRYDRAFT_22731</name>
</gene>
<evidence type="ECO:0000256" key="2">
    <source>
        <dbReference type="ARBA" id="ARBA00006730"/>
    </source>
</evidence>
<keyword evidence="5" id="KW-0560">Oxidoreductase</keyword>
<evidence type="ECO:0000256" key="4">
    <source>
        <dbReference type="ARBA" id="ARBA00022827"/>
    </source>
</evidence>
<organism evidence="8 9">
    <name type="scientific">Dacryopinax primogenitus (strain DJM 731)</name>
    <name type="common">Brown rot fungus</name>
    <dbReference type="NCBI Taxonomy" id="1858805"/>
    <lineage>
        <taxon>Eukaryota</taxon>
        <taxon>Fungi</taxon>
        <taxon>Dikarya</taxon>
        <taxon>Basidiomycota</taxon>
        <taxon>Agaricomycotina</taxon>
        <taxon>Dacrymycetes</taxon>
        <taxon>Dacrymycetales</taxon>
        <taxon>Dacrymycetaceae</taxon>
        <taxon>Dacryopinax</taxon>
    </lineage>
</organism>
<evidence type="ECO:0000256" key="5">
    <source>
        <dbReference type="ARBA" id="ARBA00023002"/>
    </source>
</evidence>
<dbReference type="RefSeq" id="XP_040627759.1">
    <property type="nucleotide sequence ID" value="XM_040772934.1"/>
</dbReference>
<dbReference type="HOGENOM" id="CLU_034311_3_0_1"/>
<comment type="cofactor">
    <cofactor evidence="1 6">
        <name>FAD</name>
        <dbReference type="ChEBI" id="CHEBI:57692"/>
    </cofactor>
</comment>
<dbReference type="OMA" id="GENNIMY"/>
<feature type="binding site" evidence="6">
    <location>
        <position position="165"/>
    </location>
    <ligand>
        <name>FAD</name>
        <dbReference type="ChEBI" id="CHEBI:57692"/>
    </ligand>
</feature>
<dbReference type="Gene3D" id="3.40.50.720">
    <property type="entry name" value="NAD(P)-binding Rossmann-like Domain"/>
    <property type="match status" value="1"/>
</dbReference>
<evidence type="ECO:0000256" key="6">
    <source>
        <dbReference type="PIRSR" id="PIRSR000189-1"/>
    </source>
</evidence>
<name>M5G4S4_DACPD</name>
<dbReference type="OrthoDB" id="2015447at2759"/>
<evidence type="ECO:0000256" key="1">
    <source>
        <dbReference type="ARBA" id="ARBA00001974"/>
    </source>
</evidence>
<feature type="domain" description="FAD dependent oxidoreductase" evidence="7">
    <location>
        <begin position="8"/>
        <end position="329"/>
    </location>
</feature>
<proteinExistence type="inferred from homology"/>
<keyword evidence="9" id="KW-1185">Reference proteome</keyword>
<keyword evidence="3" id="KW-0285">Flavoprotein</keyword>
<dbReference type="SUPFAM" id="SSF51971">
    <property type="entry name" value="Nucleotide-binding domain"/>
    <property type="match status" value="1"/>
</dbReference>
<evidence type="ECO:0000259" key="7">
    <source>
        <dbReference type="Pfam" id="PF01266"/>
    </source>
</evidence>
<feature type="binding site" evidence="6">
    <location>
        <position position="287"/>
    </location>
    <ligand>
        <name>D-dopa</name>
        <dbReference type="ChEBI" id="CHEBI:149689"/>
    </ligand>
</feature>
<protein>
    <submittedName>
        <fullName evidence="8">Nucleotide-binding domain-containing protein</fullName>
    </submittedName>
</protein>
<dbReference type="GO" id="GO:0071949">
    <property type="term" value="F:FAD binding"/>
    <property type="evidence" value="ECO:0007669"/>
    <property type="project" value="InterPro"/>
</dbReference>
<dbReference type="PIRSF" id="PIRSF000189">
    <property type="entry name" value="D-aa_oxidase"/>
    <property type="match status" value="1"/>
</dbReference>
<dbReference type="Pfam" id="PF01266">
    <property type="entry name" value="DAO"/>
    <property type="match status" value="1"/>
</dbReference>
<dbReference type="GO" id="GO:0003884">
    <property type="term" value="F:D-amino-acid oxidase activity"/>
    <property type="evidence" value="ECO:0007669"/>
    <property type="project" value="InterPro"/>
</dbReference>
<sequence>MQLHQTPVVVIGCGVAGLSAAYQLADAGYLVTILAKEFPGENNIMYTSDWAGASLGFAAGGSFRARRVSQETFQTFWDISSRYAPEECGICRITQETYFDKKPDPSLIWYSKEAPDFRILSPSEYPAQYAFAVSYTSMTLEPPRYLPWLVKQVQSKGVKIMRVEVDSLRAALDHIPDAKAIINCSGIGSRYLKDVKDDAVFPERGQTCAIRTSFKKLIIRSGAEYTYLIPRPLSGLLILGGINEPFNTSPEPNPASREMFKQRAHKICPELGPVDQMEFVMDIVGVRSTRKGGYRLERQEGGKLPIVHSYGYNGGGYQASMGAGKEVVRLLRGEDSY</sequence>
<dbReference type="Proteomes" id="UP000030653">
    <property type="component" value="Unassembled WGS sequence"/>
</dbReference>
<feature type="binding site" evidence="6">
    <location>
        <begin position="47"/>
        <end position="48"/>
    </location>
    <ligand>
        <name>FAD</name>
        <dbReference type="ChEBI" id="CHEBI:57692"/>
    </ligand>
</feature>
<dbReference type="STRING" id="1858805.M5G4S4"/>
<evidence type="ECO:0000313" key="8">
    <source>
        <dbReference type="EMBL" id="EJU00862.1"/>
    </source>
</evidence>
<reference evidence="8 9" key="1">
    <citation type="journal article" date="2012" name="Science">
        <title>The Paleozoic origin of enzymatic lignin decomposition reconstructed from 31 fungal genomes.</title>
        <authorList>
            <person name="Floudas D."/>
            <person name="Binder M."/>
            <person name="Riley R."/>
            <person name="Barry K."/>
            <person name="Blanchette R.A."/>
            <person name="Henrissat B."/>
            <person name="Martinez A.T."/>
            <person name="Otillar R."/>
            <person name="Spatafora J.W."/>
            <person name="Yadav J.S."/>
            <person name="Aerts A."/>
            <person name="Benoit I."/>
            <person name="Boyd A."/>
            <person name="Carlson A."/>
            <person name="Copeland A."/>
            <person name="Coutinho P.M."/>
            <person name="de Vries R.P."/>
            <person name="Ferreira P."/>
            <person name="Findley K."/>
            <person name="Foster B."/>
            <person name="Gaskell J."/>
            <person name="Glotzer D."/>
            <person name="Gorecki P."/>
            <person name="Heitman J."/>
            <person name="Hesse C."/>
            <person name="Hori C."/>
            <person name="Igarashi K."/>
            <person name="Jurgens J.A."/>
            <person name="Kallen N."/>
            <person name="Kersten P."/>
            <person name="Kohler A."/>
            <person name="Kuees U."/>
            <person name="Kumar T.K.A."/>
            <person name="Kuo A."/>
            <person name="LaButti K."/>
            <person name="Larrondo L.F."/>
            <person name="Lindquist E."/>
            <person name="Ling A."/>
            <person name="Lombard V."/>
            <person name="Lucas S."/>
            <person name="Lundell T."/>
            <person name="Martin R."/>
            <person name="McLaughlin D.J."/>
            <person name="Morgenstern I."/>
            <person name="Morin E."/>
            <person name="Murat C."/>
            <person name="Nagy L.G."/>
            <person name="Nolan M."/>
            <person name="Ohm R.A."/>
            <person name="Patyshakuliyeva A."/>
            <person name="Rokas A."/>
            <person name="Ruiz-Duenas F.J."/>
            <person name="Sabat G."/>
            <person name="Salamov A."/>
            <person name="Samejima M."/>
            <person name="Schmutz J."/>
            <person name="Slot J.C."/>
            <person name="St John F."/>
            <person name="Stenlid J."/>
            <person name="Sun H."/>
            <person name="Sun S."/>
            <person name="Syed K."/>
            <person name="Tsang A."/>
            <person name="Wiebenga A."/>
            <person name="Young D."/>
            <person name="Pisabarro A."/>
            <person name="Eastwood D.C."/>
            <person name="Martin F."/>
            <person name="Cullen D."/>
            <person name="Grigoriev I.V."/>
            <person name="Hibbett D.S."/>
        </authorList>
    </citation>
    <scope>NUCLEOTIDE SEQUENCE [LARGE SCALE GENOMIC DNA]</scope>
    <source>
        <strain evidence="8 9">DJM-731 SS1</strain>
    </source>
</reference>
<dbReference type="Gene3D" id="3.30.9.10">
    <property type="entry name" value="D-Amino Acid Oxidase, subunit A, domain 2"/>
    <property type="match status" value="1"/>
</dbReference>
<comment type="similarity">
    <text evidence="2">Belongs to the DAMOX/DASOX family.</text>
</comment>
<dbReference type="GO" id="GO:0019478">
    <property type="term" value="P:D-amino acid catabolic process"/>
    <property type="evidence" value="ECO:0007669"/>
    <property type="project" value="TreeGrafter"/>
</dbReference>
<evidence type="ECO:0000313" key="9">
    <source>
        <dbReference type="Proteomes" id="UP000030653"/>
    </source>
</evidence>
<dbReference type="EMBL" id="JH795865">
    <property type="protein sequence ID" value="EJU00862.1"/>
    <property type="molecule type" value="Genomic_DNA"/>
</dbReference>
<keyword evidence="4 6" id="KW-0274">FAD</keyword>
<dbReference type="InterPro" id="IPR006076">
    <property type="entry name" value="FAD-dep_OxRdtase"/>
</dbReference>
<dbReference type="SUPFAM" id="SSF54373">
    <property type="entry name" value="FAD-linked reductases, C-terminal domain"/>
    <property type="match status" value="1"/>
</dbReference>
<dbReference type="PANTHER" id="PTHR11530:SF11">
    <property type="entry name" value="D-ASPARTATE OXIDASE"/>
    <property type="match status" value="1"/>
</dbReference>
<dbReference type="GO" id="GO:0005737">
    <property type="term" value="C:cytoplasm"/>
    <property type="evidence" value="ECO:0007669"/>
    <property type="project" value="TreeGrafter"/>
</dbReference>
<feature type="binding site" evidence="6">
    <location>
        <position position="314"/>
    </location>
    <ligand>
        <name>D-dopa</name>
        <dbReference type="ChEBI" id="CHEBI:149689"/>
    </ligand>
</feature>
<dbReference type="AlphaFoldDB" id="M5G4S4"/>
<dbReference type="GeneID" id="63687996"/>
<evidence type="ECO:0000256" key="3">
    <source>
        <dbReference type="ARBA" id="ARBA00022630"/>
    </source>
</evidence>